<protein>
    <recommendedName>
        <fullName evidence="3">DUF11 domain-containing protein</fullName>
    </recommendedName>
</protein>
<dbReference type="SUPFAM" id="SSF101898">
    <property type="entry name" value="NHL repeat"/>
    <property type="match status" value="1"/>
</dbReference>
<gene>
    <name evidence="2" type="ORF">S01H1_75534</name>
</gene>
<evidence type="ECO:0000313" key="2">
    <source>
        <dbReference type="EMBL" id="GAG50055.1"/>
    </source>
</evidence>
<proteinExistence type="predicted"/>
<reference evidence="2" key="1">
    <citation type="journal article" date="2014" name="Front. Microbiol.">
        <title>High frequency of phylogenetically diverse reductive dehalogenase-homologous genes in deep subseafloor sedimentary metagenomes.</title>
        <authorList>
            <person name="Kawai M."/>
            <person name="Futagami T."/>
            <person name="Toyoda A."/>
            <person name="Takaki Y."/>
            <person name="Nishi S."/>
            <person name="Hori S."/>
            <person name="Arai W."/>
            <person name="Tsubouchi T."/>
            <person name="Morono Y."/>
            <person name="Uchiyama I."/>
            <person name="Ito T."/>
            <person name="Fujiyama A."/>
            <person name="Inagaki F."/>
            <person name="Takami H."/>
        </authorList>
    </citation>
    <scope>NUCLEOTIDE SEQUENCE</scope>
    <source>
        <strain evidence="2">Expedition CK06-06</strain>
    </source>
</reference>
<dbReference type="Pfam" id="PF01436">
    <property type="entry name" value="NHL"/>
    <property type="match status" value="1"/>
</dbReference>
<dbReference type="InterPro" id="IPR001258">
    <property type="entry name" value="NHL_repeat"/>
</dbReference>
<dbReference type="Gene3D" id="2.120.10.30">
    <property type="entry name" value="TolB, C-terminal domain"/>
    <property type="match status" value="1"/>
</dbReference>
<dbReference type="AlphaFoldDB" id="X0Y2Y2"/>
<feature type="non-terminal residue" evidence="2">
    <location>
        <position position="1"/>
    </location>
</feature>
<comment type="caution">
    <text evidence="2">The sequence shown here is derived from an EMBL/GenBank/DDBJ whole genome shotgun (WGS) entry which is preliminary data.</text>
</comment>
<dbReference type="EMBL" id="BARS01050623">
    <property type="protein sequence ID" value="GAG50055.1"/>
    <property type="molecule type" value="Genomic_DNA"/>
</dbReference>
<sequence>EVSRVVVTPTGMGGYTATTESFATGFEEPVDVAVGSDGALYVADYAAHKIYCIRTLSNLSDSYKQVEPGVPEPGDLLTYTLHVVAVRQDFPFTLTDPIPISTTYVTDSVGAPAGTMITQVGGLVRWWGVISPYTSLTATFVVQVDAAVHTPTTILNTATLTGTGDVDSPYSLQTTAIVGALRCYLPLIL</sequence>
<dbReference type="InterPro" id="IPR011042">
    <property type="entry name" value="6-blade_b-propeller_TolB-like"/>
</dbReference>
<evidence type="ECO:0008006" key="3">
    <source>
        <dbReference type="Google" id="ProtNLM"/>
    </source>
</evidence>
<name>X0Y2Y2_9ZZZZ</name>
<keyword evidence="1" id="KW-0677">Repeat</keyword>
<evidence type="ECO:0000256" key="1">
    <source>
        <dbReference type="ARBA" id="ARBA00022737"/>
    </source>
</evidence>
<organism evidence="2">
    <name type="scientific">marine sediment metagenome</name>
    <dbReference type="NCBI Taxonomy" id="412755"/>
    <lineage>
        <taxon>unclassified sequences</taxon>
        <taxon>metagenomes</taxon>
        <taxon>ecological metagenomes</taxon>
    </lineage>
</organism>
<accession>X0Y2Y2</accession>